<sequence>MEIFKTIFFVKSSLISLYLALTIPIPFVSNEESKVVSILVFIVGLFLIINITNDYVMACDKGISYKTSFISRVLGKKEWEITWEEIVSIKSLPTSQGSKVHYFCTNKSENFLLPQRIEKFERFLSIISEKTNLQIKEISYLSPLWTYKLLTFFSVFMIIGEIVAFKYQILSMLNL</sequence>
<proteinExistence type="predicted"/>
<feature type="transmembrane region" description="Helical" evidence="1">
    <location>
        <begin position="35"/>
        <end position="56"/>
    </location>
</feature>
<accession>A0A0A1ZFM0</accession>
<dbReference type="STRING" id="59925.EU91_1074"/>
<protein>
    <submittedName>
        <fullName evidence="2">Uncharacterized protein</fullName>
    </submittedName>
</protein>
<feature type="transmembrane region" description="Helical" evidence="1">
    <location>
        <begin position="7"/>
        <end position="29"/>
    </location>
</feature>
<evidence type="ECO:0000313" key="2">
    <source>
        <dbReference type="EMBL" id="KGF87346.1"/>
    </source>
</evidence>
<comment type="caution">
    <text evidence="2">The sequence shown here is derived from an EMBL/GenBank/DDBJ whole genome shotgun (WGS) entry which is preliminary data.</text>
</comment>
<keyword evidence="1" id="KW-0812">Transmembrane</keyword>
<dbReference type="AlphaFoldDB" id="A0A0A1ZFM0"/>
<keyword evidence="1" id="KW-1133">Transmembrane helix</keyword>
<feature type="transmembrane region" description="Helical" evidence="1">
    <location>
        <begin position="149"/>
        <end position="169"/>
    </location>
</feature>
<dbReference type="RefSeq" id="WP_413355505.1">
    <property type="nucleotide sequence ID" value="NZ_CP138934.1"/>
</dbReference>
<evidence type="ECO:0000256" key="1">
    <source>
        <dbReference type="SAM" id="Phobius"/>
    </source>
</evidence>
<keyword evidence="1" id="KW-0472">Membrane</keyword>
<name>A0A0A1ZFM0_PROMR</name>
<dbReference type="eggNOG" id="ENOG502ZBN5">
    <property type="taxonomic scope" value="Bacteria"/>
</dbReference>
<reference evidence="3" key="1">
    <citation type="journal article" date="2014" name="Sci. Data">
        <title>Genomes of diverse isolates of the marine cyanobacterium Prochlorococcus.</title>
        <authorList>
            <person name="Biller S."/>
            <person name="Berube P."/>
            <person name="Thompson J."/>
            <person name="Kelly L."/>
            <person name="Roggensack S."/>
            <person name="Awad L."/>
            <person name="Roache-Johnson K."/>
            <person name="Ding H."/>
            <person name="Giovannoni S.J."/>
            <person name="Moore L.R."/>
            <person name="Chisholm S.W."/>
        </authorList>
    </citation>
    <scope>NUCLEOTIDE SEQUENCE [LARGE SCALE GENOMIC DNA]</scope>
    <source>
        <strain evidence="3">GP2</strain>
    </source>
</reference>
<gene>
    <name evidence="2" type="ORF">EU91_1074</name>
</gene>
<organism evidence="2 3">
    <name type="scientific">Prochlorococcus marinus str. GP2</name>
    <dbReference type="NCBI Taxonomy" id="59925"/>
    <lineage>
        <taxon>Bacteria</taxon>
        <taxon>Bacillati</taxon>
        <taxon>Cyanobacteriota</taxon>
        <taxon>Cyanophyceae</taxon>
        <taxon>Synechococcales</taxon>
        <taxon>Prochlorococcaceae</taxon>
        <taxon>Prochlorococcus</taxon>
    </lineage>
</organism>
<evidence type="ECO:0000313" key="3">
    <source>
        <dbReference type="Proteomes" id="UP000030598"/>
    </source>
</evidence>
<dbReference type="Proteomes" id="UP000030598">
    <property type="component" value="Unassembled WGS sequence"/>
</dbReference>
<dbReference type="EMBL" id="JNAH01000005">
    <property type="protein sequence ID" value="KGF87346.1"/>
    <property type="molecule type" value="Genomic_DNA"/>
</dbReference>